<name>A0ABP8HAE0_9BACT</name>
<accession>A0ABP8HAE0</accession>
<sequence length="154" mass="17579">MRTLLLIWLLATGCAGHRGGFHQRKFLRDVNGQEIRMRVPAGYLRELLYQESSGGFTQFYTYRNGSVFYVSWKVPMPDFNAANIRRAYPDSAAAAKLDILQGIDASSLYWKQSHADDLKVGYLNVPKVYRNDFGAALQSVRVRKRPFVQFLPAN</sequence>
<protein>
    <recommendedName>
        <fullName evidence="3">Lipoprotein</fullName>
    </recommendedName>
</protein>
<proteinExistence type="predicted"/>
<evidence type="ECO:0008006" key="3">
    <source>
        <dbReference type="Google" id="ProtNLM"/>
    </source>
</evidence>
<evidence type="ECO:0000313" key="1">
    <source>
        <dbReference type="EMBL" id="GAA4336439.1"/>
    </source>
</evidence>
<organism evidence="1 2">
    <name type="scientific">Flaviaesturariibacter amylovorans</name>
    <dbReference type="NCBI Taxonomy" id="1084520"/>
    <lineage>
        <taxon>Bacteria</taxon>
        <taxon>Pseudomonadati</taxon>
        <taxon>Bacteroidota</taxon>
        <taxon>Chitinophagia</taxon>
        <taxon>Chitinophagales</taxon>
        <taxon>Chitinophagaceae</taxon>
        <taxon>Flaviaestuariibacter</taxon>
    </lineage>
</organism>
<dbReference type="RefSeq" id="WP_345256742.1">
    <property type="nucleotide sequence ID" value="NZ_BAABGY010000009.1"/>
</dbReference>
<gene>
    <name evidence="1" type="ORF">GCM10023184_31750</name>
</gene>
<keyword evidence="2" id="KW-1185">Reference proteome</keyword>
<reference evidence="2" key="1">
    <citation type="journal article" date="2019" name="Int. J. Syst. Evol. Microbiol.">
        <title>The Global Catalogue of Microorganisms (GCM) 10K type strain sequencing project: providing services to taxonomists for standard genome sequencing and annotation.</title>
        <authorList>
            <consortium name="The Broad Institute Genomics Platform"/>
            <consortium name="The Broad Institute Genome Sequencing Center for Infectious Disease"/>
            <person name="Wu L."/>
            <person name="Ma J."/>
        </authorList>
    </citation>
    <scope>NUCLEOTIDE SEQUENCE [LARGE SCALE GENOMIC DNA]</scope>
    <source>
        <strain evidence="2">JCM 17919</strain>
    </source>
</reference>
<evidence type="ECO:0000313" key="2">
    <source>
        <dbReference type="Proteomes" id="UP001501725"/>
    </source>
</evidence>
<dbReference type="EMBL" id="BAABGY010000009">
    <property type="protein sequence ID" value="GAA4336439.1"/>
    <property type="molecule type" value="Genomic_DNA"/>
</dbReference>
<dbReference type="Proteomes" id="UP001501725">
    <property type="component" value="Unassembled WGS sequence"/>
</dbReference>
<comment type="caution">
    <text evidence="1">The sequence shown here is derived from an EMBL/GenBank/DDBJ whole genome shotgun (WGS) entry which is preliminary data.</text>
</comment>